<sequence>MPWGAIDIVGACLCWGIDSNLTCKAPASDASQISALKGLVASSVNPAISLALGYTVPLSARSHRGTFSNAMAR</sequence>
<organism evidence="1 2">
    <name type="scientific">Janthinobacterium agaricidamnosum</name>
    <dbReference type="NCBI Taxonomy" id="55508"/>
    <lineage>
        <taxon>Bacteria</taxon>
        <taxon>Pseudomonadati</taxon>
        <taxon>Pseudomonadota</taxon>
        <taxon>Betaproteobacteria</taxon>
        <taxon>Burkholderiales</taxon>
        <taxon>Oxalobacteraceae</taxon>
        <taxon>Janthinobacterium</taxon>
    </lineage>
</organism>
<accession>A0A3G2E921</accession>
<keyword evidence="2" id="KW-1185">Reference proteome</keyword>
<dbReference type="Proteomes" id="UP000279594">
    <property type="component" value="Chromosome"/>
</dbReference>
<protein>
    <submittedName>
        <fullName evidence="1">Uncharacterized protein</fullName>
    </submittedName>
</protein>
<reference evidence="1 2" key="1">
    <citation type="submission" date="2018-10" db="EMBL/GenBank/DDBJ databases">
        <title>Effects of UV and annual dynamics of microbial communities in freshwater RAS systems.</title>
        <authorList>
            <person name="Bekkelund A.K."/>
            <person name="Hansen B.R."/>
            <person name="Stokken H."/>
            <person name="Eriksen B.F."/>
            <person name="Kashulin N.A."/>
        </authorList>
    </citation>
    <scope>NUCLEOTIDE SEQUENCE [LARGE SCALE GENOMIC DNA]</scope>
    <source>
        <strain evidence="1 2">BHSEK</strain>
    </source>
</reference>
<proteinExistence type="predicted"/>
<dbReference type="AlphaFoldDB" id="A0A3G2E921"/>
<name>A0A3G2E921_9BURK</name>
<dbReference type="EMBL" id="CP033019">
    <property type="protein sequence ID" value="AYM76577.1"/>
    <property type="molecule type" value="Genomic_DNA"/>
</dbReference>
<evidence type="ECO:0000313" key="1">
    <source>
        <dbReference type="EMBL" id="AYM76577.1"/>
    </source>
</evidence>
<dbReference type="RefSeq" id="WP_121669469.1">
    <property type="nucleotide sequence ID" value="NZ_CP033019.1"/>
</dbReference>
<gene>
    <name evidence="1" type="ORF">D9M09_12825</name>
</gene>
<evidence type="ECO:0000313" key="2">
    <source>
        <dbReference type="Proteomes" id="UP000279594"/>
    </source>
</evidence>